<keyword evidence="1" id="KW-0862">Zinc</keyword>
<keyword evidence="1" id="KW-0863">Zinc-finger</keyword>
<feature type="coiled-coil region" evidence="2">
    <location>
        <begin position="712"/>
        <end position="739"/>
    </location>
</feature>
<dbReference type="Pfam" id="PF13639">
    <property type="entry name" value="zf-RING_2"/>
    <property type="match status" value="1"/>
</dbReference>
<sequence length="1045" mass="118128">MTDPKSIFLQLNYKKLRVLSQGIIPSYLVEHQITSKQLRGTIVPSSSPILASYTSFLHYLRSFAYDTYCCKLVSRESVQTSVVTLFEMPSHLPLSTYTLPSSERLPEDTIRVVLFQLLTFLSHLHSLGLVHLNLTPETVSFHYSPESKLYTSKISEMEYVSDLSSPLPSHRPLHGFPETEQPPEAFQPSPDPTPQWDIWSVGMIFYRLITRSRPIIREGDSSPVLDPLPSDVMVGTGANSFICKLLDPNPMERPSAAEALNHPYMASLPVALRNGLESIYSTQTTLTTIPLLPNNAPRLHLQPQPQPQPQLQPQLQPLPQPQLQPHLQPQPPRFPMYYPPNPSPMPLPLGGFAQQPMPFYPTRSVGIQPPMQFPYQRSSPSGPIQPSSRMITPPVPFLPFQPSVPSQPSIPSPPLPSLSTLYQQNPDFSSDTYHFVPTTAPSSSVAQPNQTAPQPPRANTPPLAHSPPFVHPIVPPSQIVHVNLSSSPPLVLPTVDNPILPFDPIHIEPPSDLFSAHRSTQSEPPPSSPRRSRHESPLASLHLLPEELEDQFETASVVGLNTPSTSSDSTDYDYDLIADLEDMGDRWDLSILPPMARPGNPHLPGWDISWSPEVGMLPMMRHPFAPYSDPQMAIRHQPPFPPFLPAPPQPPSQPHQPPSYPHQPPSQPHQPPSQPHQPPSRPHQPPPTRPPEQGDVRQLRHRLSISHSRTRVSLTNHQIEMLQEEMNTLDEQIRVLSRQRDITSGELSSLQQTQRSQNQILESRTASFRQSFPNENLDVIPPERPTTPPIHITDENVQEFLDSGLLDFATDDPPVHPEARRQMARMILLEQQRASSRFEQRNNRNTPGRNQDAIARQVHQLVIQAEQESQNHQEFIRQTSTHLRRSRQNRLRSVQRMVDESSRELTSYRTAQNRLQANLERHNNRVNAMLQPDAPEVQFRALHDDLRRFRPPRLRFMAMPHLDPPKLTNAQISRFKTVVFKADQTQTEATNSTQTRCCVCMSDYEEGDVLLPLPCEHTFHKDCVGEWLRRQNTCPACKKVVPAPN</sequence>
<feature type="compositionally biased region" description="Low complexity" evidence="3">
    <location>
        <begin position="293"/>
        <end position="303"/>
    </location>
</feature>
<feature type="region of interest" description="Disordered" evidence="3">
    <location>
        <begin position="745"/>
        <end position="784"/>
    </location>
</feature>
<evidence type="ECO:0000313" key="6">
    <source>
        <dbReference type="EMBL" id="KAK2963158.1"/>
    </source>
</evidence>
<dbReference type="CDD" id="cd16461">
    <property type="entry name" value="RING-H2_EL5-like"/>
    <property type="match status" value="1"/>
</dbReference>
<proteinExistence type="predicted"/>
<dbReference type="InterPro" id="IPR013083">
    <property type="entry name" value="Znf_RING/FYVE/PHD"/>
</dbReference>
<reference evidence="6 7" key="1">
    <citation type="journal article" date="2022" name="bioRxiv">
        <title>Genomics of Preaxostyla Flagellates Illuminates Evolutionary Transitions and the Path Towards Mitochondrial Loss.</title>
        <authorList>
            <person name="Novak L.V.F."/>
            <person name="Treitli S.C."/>
            <person name="Pyrih J."/>
            <person name="Halakuc P."/>
            <person name="Pipaliya S.V."/>
            <person name="Vacek V."/>
            <person name="Brzon O."/>
            <person name="Soukal P."/>
            <person name="Eme L."/>
            <person name="Dacks J.B."/>
            <person name="Karnkowska A."/>
            <person name="Elias M."/>
            <person name="Hampl V."/>
        </authorList>
    </citation>
    <scope>NUCLEOTIDE SEQUENCE [LARGE SCALE GENOMIC DNA]</scope>
    <source>
        <strain evidence="6">NAU3</strain>
        <tissue evidence="6">Gut</tissue>
    </source>
</reference>
<name>A0ABQ9YHG0_9EUKA</name>
<dbReference type="SMART" id="SM00220">
    <property type="entry name" value="S_TKc"/>
    <property type="match status" value="1"/>
</dbReference>
<dbReference type="Proteomes" id="UP001281761">
    <property type="component" value="Unassembled WGS sequence"/>
</dbReference>
<feature type="compositionally biased region" description="Polar residues" evidence="3">
    <location>
        <begin position="745"/>
        <end position="774"/>
    </location>
</feature>
<feature type="compositionally biased region" description="Polar residues" evidence="3">
    <location>
        <begin position="439"/>
        <end position="452"/>
    </location>
</feature>
<accession>A0ABQ9YHG0</accession>
<evidence type="ECO:0000313" key="7">
    <source>
        <dbReference type="Proteomes" id="UP001281761"/>
    </source>
</evidence>
<dbReference type="EMBL" id="JARBJD010000007">
    <property type="protein sequence ID" value="KAK2963158.1"/>
    <property type="molecule type" value="Genomic_DNA"/>
</dbReference>
<feature type="domain" description="RING-type" evidence="5">
    <location>
        <begin position="997"/>
        <end position="1038"/>
    </location>
</feature>
<dbReference type="Gene3D" id="3.30.40.10">
    <property type="entry name" value="Zinc/RING finger domain, C3HC4 (zinc finger)"/>
    <property type="match status" value="1"/>
</dbReference>
<dbReference type="SUPFAM" id="SSF56112">
    <property type="entry name" value="Protein kinase-like (PK-like)"/>
    <property type="match status" value="1"/>
</dbReference>
<keyword evidence="7" id="KW-1185">Reference proteome</keyword>
<gene>
    <name evidence="6" type="ORF">BLNAU_1691</name>
</gene>
<feature type="region of interest" description="Disordered" evidence="3">
    <location>
        <begin position="628"/>
        <end position="711"/>
    </location>
</feature>
<feature type="region of interest" description="Disordered" evidence="3">
    <location>
        <begin position="510"/>
        <end position="537"/>
    </location>
</feature>
<feature type="region of interest" description="Disordered" evidence="3">
    <location>
        <begin position="424"/>
        <end position="470"/>
    </location>
</feature>
<evidence type="ECO:0008006" key="8">
    <source>
        <dbReference type="Google" id="ProtNLM"/>
    </source>
</evidence>
<evidence type="ECO:0000259" key="4">
    <source>
        <dbReference type="PROSITE" id="PS50011"/>
    </source>
</evidence>
<feature type="region of interest" description="Disordered" evidence="3">
    <location>
        <begin position="293"/>
        <end position="331"/>
    </location>
</feature>
<feature type="compositionally biased region" description="Pro residues" evidence="3">
    <location>
        <begin position="638"/>
        <end position="690"/>
    </location>
</feature>
<keyword evidence="2" id="KW-0175">Coiled coil</keyword>
<dbReference type="InterPro" id="IPR011009">
    <property type="entry name" value="Kinase-like_dom_sf"/>
</dbReference>
<dbReference type="PANTHER" id="PTHR44167">
    <property type="entry name" value="OVARIAN-SPECIFIC SERINE/THREONINE-PROTEIN KINASE LOK-RELATED"/>
    <property type="match status" value="1"/>
</dbReference>
<dbReference type="Gene3D" id="1.10.510.10">
    <property type="entry name" value="Transferase(Phosphotransferase) domain 1"/>
    <property type="match status" value="1"/>
</dbReference>
<feature type="compositionally biased region" description="Basic residues" evidence="3">
    <location>
        <begin position="699"/>
        <end position="710"/>
    </location>
</feature>
<dbReference type="PROSITE" id="PS50089">
    <property type="entry name" value="ZF_RING_2"/>
    <property type="match status" value="1"/>
</dbReference>
<evidence type="ECO:0000259" key="5">
    <source>
        <dbReference type="PROSITE" id="PS50089"/>
    </source>
</evidence>
<dbReference type="InterPro" id="IPR001841">
    <property type="entry name" value="Znf_RING"/>
</dbReference>
<keyword evidence="1" id="KW-0479">Metal-binding</keyword>
<feature type="compositionally biased region" description="Pro residues" evidence="3">
    <location>
        <begin position="304"/>
        <end position="331"/>
    </location>
</feature>
<evidence type="ECO:0000256" key="2">
    <source>
        <dbReference type="SAM" id="Coils"/>
    </source>
</evidence>
<comment type="caution">
    <text evidence="6">The sequence shown here is derived from an EMBL/GenBank/DDBJ whole genome shotgun (WGS) entry which is preliminary data.</text>
</comment>
<dbReference type="InterPro" id="IPR000719">
    <property type="entry name" value="Prot_kinase_dom"/>
</dbReference>
<dbReference type="SMART" id="SM00184">
    <property type="entry name" value="RING"/>
    <property type="match status" value="1"/>
</dbReference>
<evidence type="ECO:0000256" key="1">
    <source>
        <dbReference type="PROSITE-ProRule" id="PRU00175"/>
    </source>
</evidence>
<feature type="region of interest" description="Disordered" evidence="3">
    <location>
        <begin position="165"/>
        <end position="191"/>
    </location>
</feature>
<dbReference type="SUPFAM" id="SSF57850">
    <property type="entry name" value="RING/U-box"/>
    <property type="match status" value="1"/>
</dbReference>
<dbReference type="Pfam" id="PF00069">
    <property type="entry name" value="Pkinase"/>
    <property type="match status" value="1"/>
</dbReference>
<feature type="domain" description="Protein kinase" evidence="4">
    <location>
        <begin position="1"/>
        <end position="265"/>
    </location>
</feature>
<dbReference type="PROSITE" id="PS50011">
    <property type="entry name" value="PROTEIN_KINASE_DOM"/>
    <property type="match status" value="1"/>
</dbReference>
<evidence type="ECO:0000256" key="3">
    <source>
        <dbReference type="SAM" id="MobiDB-lite"/>
    </source>
</evidence>
<dbReference type="PANTHER" id="PTHR44167:SF18">
    <property type="entry name" value="PROTEIN KINASE DOMAIN-CONTAINING PROTEIN"/>
    <property type="match status" value="1"/>
</dbReference>
<organism evidence="6 7">
    <name type="scientific">Blattamonas nauphoetae</name>
    <dbReference type="NCBI Taxonomy" id="2049346"/>
    <lineage>
        <taxon>Eukaryota</taxon>
        <taxon>Metamonada</taxon>
        <taxon>Preaxostyla</taxon>
        <taxon>Oxymonadida</taxon>
        <taxon>Blattamonas</taxon>
    </lineage>
</organism>
<protein>
    <recommendedName>
        <fullName evidence="8">RING-type domain-containing protein</fullName>
    </recommendedName>
</protein>